<evidence type="ECO:0000313" key="3">
    <source>
        <dbReference type="EMBL" id="KKS98119.1"/>
    </source>
</evidence>
<dbReference type="SUPFAM" id="SSF143120">
    <property type="entry name" value="YefM-like"/>
    <property type="match status" value="1"/>
</dbReference>
<dbReference type="AlphaFoldDB" id="A0A0G1DKG0"/>
<comment type="similarity">
    <text evidence="1 2">Belongs to the phD/YefM antitoxin family.</text>
</comment>
<organism evidence="3 4">
    <name type="scientific">Candidatus Gottesmanbacteria bacterium GW2011_GWA2_43_14</name>
    <dbReference type="NCBI Taxonomy" id="1618443"/>
    <lineage>
        <taxon>Bacteria</taxon>
        <taxon>Candidatus Gottesmaniibacteriota</taxon>
    </lineage>
</organism>
<dbReference type="Pfam" id="PF02604">
    <property type="entry name" value="PhdYeFM_antitox"/>
    <property type="match status" value="1"/>
</dbReference>
<dbReference type="EMBL" id="LCFP01000003">
    <property type="protein sequence ID" value="KKS98119.1"/>
    <property type="molecule type" value="Genomic_DNA"/>
</dbReference>
<evidence type="ECO:0000313" key="4">
    <source>
        <dbReference type="Proteomes" id="UP000034894"/>
    </source>
</evidence>
<dbReference type="InterPro" id="IPR036165">
    <property type="entry name" value="YefM-like_sf"/>
</dbReference>
<name>A0A0G1DKG0_9BACT</name>
<sequence length="95" mass="10732">MSIISNLKTYTASEARDNLYELIKSAANGLEAYEIKLRGEKSVIMISKDDLESWAETFDILSNKKEIEAIRRAKKLRKTVSHGKLMKSLGIENAD</sequence>
<gene>
    <name evidence="3" type="ORF">UV73_C0003G0061</name>
</gene>
<comment type="caution">
    <text evidence="3">The sequence shown here is derived from an EMBL/GenBank/DDBJ whole genome shotgun (WGS) entry which is preliminary data.</text>
</comment>
<dbReference type="InterPro" id="IPR006442">
    <property type="entry name" value="Antitoxin_Phd/YefM"/>
</dbReference>
<dbReference type="Proteomes" id="UP000034894">
    <property type="component" value="Unassembled WGS sequence"/>
</dbReference>
<comment type="function">
    <text evidence="2">Antitoxin component of a type II toxin-antitoxin (TA) system.</text>
</comment>
<dbReference type="Gene3D" id="3.40.1620.10">
    <property type="entry name" value="YefM-like domain"/>
    <property type="match status" value="1"/>
</dbReference>
<evidence type="ECO:0000256" key="2">
    <source>
        <dbReference type="RuleBase" id="RU362080"/>
    </source>
</evidence>
<evidence type="ECO:0000256" key="1">
    <source>
        <dbReference type="ARBA" id="ARBA00009981"/>
    </source>
</evidence>
<proteinExistence type="inferred from homology"/>
<protein>
    <recommendedName>
        <fullName evidence="2">Antitoxin</fullName>
    </recommendedName>
</protein>
<reference evidence="3 4" key="1">
    <citation type="journal article" date="2015" name="Nature">
        <title>rRNA introns, odd ribosomes, and small enigmatic genomes across a large radiation of phyla.</title>
        <authorList>
            <person name="Brown C.T."/>
            <person name="Hug L.A."/>
            <person name="Thomas B.C."/>
            <person name="Sharon I."/>
            <person name="Castelle C.J."/>
            <person name="Singh A."/>
            <person name="Wilkins M.J."/>
            <person name="Williams K.H."/>
            <person name="Banfield J.F."/>
        </authorList>
    </citation>
    <scope>NUCLEOTIDE SEQUENCE [LARGE SCALE GENOMIC DNA]</scope>
</reference>
<accession>A0A0G1DKG0</accession>
<dbReference type="STRING" id="1618443.UV73_C0003G0061"/>